<dbReference type="GO" id="GO:0004650">
    <property type="term" value="F:polygalacturonase activity"/>
    <property type="evidence" value="ECO:0007669"/>
    <property type="project" value="UniProtKB-EC"/>
</dbReference>
<dbReference type="Gene3D" id="2.160.20.10">
    <property type="entry name" value="Single-stranded right-handed beta-helix, Pectin lyase-like"/>
    <property type="match status" value="1"/>
</dbReference>
<dbReference type="EMBL" id="JACEGQ020000008">
    <property type="protein sequence ID" value="KAH8499671.1"/>
    <property type="molecule type" value="Genomic_DNA"/>
</dbReference>
<evidence type="ECO:0000256" key="6">
    <source>
        <dbReference type="ARBA" id="ARBA00022729"/>
    </source>
</evidence>
<dbReference type="InterPro" id="IPR000743">
    <property type="entry name" value="Glyco_hydro_28"/>
</dbReference>
<evidence type="ECO:0000256" key="8">
    <source>
        <dbReference type="ARBA" id="ARBA00022801"/>
    </source>
</evidence>
<protein>
    <recommendedName>
        <fullName evidence="3">endo-polygalacturonase</fullName>
        <ecNumber evidence="3">3.2.1.15</ecNumber>
    </recommendedName>
</protein>
<dbReference type="GO" id="GO:0071555">
    <property type="term" value="P:cell wall organization"/>
    <property type="evidence" value="ECO:0007669"/>
    <property type="project" value="UniProtKB-KW"/>
</dbReference>
<dbReference type="InterPro" id="IPR012334">
    <property type="entry name" value="Pectin_lyas_fold"/>
</dbReference>
<evidence type="ECO:0000313" key="16">
    <source>
        <dbReference type="Proteomes" id="UP000807159"/>
    </source>
</evidence>
<evidence type="ECO:0000256" key="13">
    <source>
        <dbReference type="RuleBase" id="RU361169"/>
    </source>
</evidence>
<evidence type="ECO:0000256" key="12">
    <source>
        <dbReference type="PROSITE-ProRule" id="PRU10052"/>
    </source>
</evidence>
<evidence type="ECO:0000256" key="5">
    <source>
        <dbReference type="ARBA" id="ARBA00022525"/>
    </source>
</evidence>
<dbReference type="SUPFAM" id="SSF51126">
    <property type="entry name" value="Pectin lyase-like"/>
    <property type="match status" value="1"/>
</dbReference>
<dbReference type="PROSITE" id="PS00502">
    <property type="entry name" value="POLYGALACTURONASE"/>
    <property type="match status" value="1"/>
</dbReference>
<comment type="caution">
    <text evidence="15">The sequence shown here is derived from an EMBL/GenBank/DDBJ whole genome shotgun (WGS) entry which is preliminary data.</text>
</comment>
<dbReference type="AlphaFoldDB" id="A0A8T2Y3L8"/>
<organism evidence="15 16">
    <name type="scientific">Populus deltoides</name>
    <name type="common">Eastern poplar</name>
    <name type="synonym">Eastern cottonwood</name>
    <dbReference type="NCBI Taxonomy" id="3696"/>
    <lineage>
        <taxon>Eukaryota</taxon>
        <taxon>Viridiplantae</taxon>
        <taxon>Streptophyta</taxon>
        <taxon>Embryophyta</taxon>
        <taxon>Tracheophyta</taxon>
        <taxon>Spermatophyta</taxon>
        <taxon>Magnoliopsida</taxon>
        <taxon>eudicotyledons</taxon>
        <taxon>Gunneridae</taxon>
        <taxon>Pentapetalae</taxon>
        <taxon>rosids</taxon>
        <taxon>fabids</taxon>
        <taxon>Malpighiales</taxon>
        <taxon>Salicaceae</taxon>
        <taxon>Saliceae</taxon>
        <taxon>Populus</taxon>
    </lineage>
</organism>
<keyword evidence="5" id="KW-0964">Secreted</keyword>
<dbReference type="GO" id="GO:0005975">
    <property type="term" value="P:carbohydrate metabolic process"/>
    <property type="evidence" value="ECO:0007669"/>
    <property type="project" value="InterPro"/>
</dbReference>
<dbReference type="Pfam" id="PF00295">
    <property type="entry name" value="Glyco_hydro_28"/>
    <property type="match status" value="1"/>
</dbReference>
<dbReference type="FunFam" id="2.160.20.10:FF:000032">
    <property type="entry name" value="Pectin lyase-like superfamily protein"/>
    <property type="match status" value="1"/>
</dbReference>
<evidence type="ECO:0000256" key="9">
    <source>
        <dbReference type="ARBA" id="ARBA00023295"/>
    </source>
</evidence>
<dbReference type="Proteomes" id="UP000807159">
    <property type="component" value="Chromosome 8"/>
</dbReference>
<keyword evidence="8 13" id="KW-0378">Hydrolase</keyword>
<feature type="chain" id="PRO_5035800112" description="endo-polygalacturonase" evidence="14">
    <location>
        <begin position="22"/>
        <end position="477"/>
    </location>
</feature>
<keyword evidence="10" id="KW-0961">Cell wall biogenesis/degradation</keyword>
<evidence type="ECO:0000256" key="3">
    <source>
        <dbReference type="ARBA" id="ARBA00012736"/>
    </source>
</evidence>
<evidence type="ECO:0000256" key="4">
    <source>
        <dbReference type="ARBA" id="ARBA00022512"/>
    </source>
</evidence>
<comment type="catalytic activity">
    <reaction evidence="11">
        <text>(1,4-alpha-D-galacturonosyl)n+m + H2O = (1,4-alpha-D-galacturonosyl)n + (1,4-alpha-D-galacturonosyl)m.</text>
        <dbReference type="EC" id="3.2.1.15"/>
    </reaction>
</comment>
<dbReference type="InterPro" id="IPR011050">
    <property type="entry name" value="Pectin_lyase_fold/virulence"/>
</dbReference>
<dbReference type="PANTHER" id="PTHR31375">
    <property type="match status" value="1"/>
</dbReference>
<comment type="subcellular location">
    <subcellularLocation>
        <location evidence="1">Secreted</location>
        <location evidence="1">Cell wall</location>
    </subcellularLocation>
</comment>
<keyword evidence="9 13" id="KW-0326">Glycosidase</keyword>
<evidence type="ECO:0000256" key="7">
    <source>
        <dbReference type="ARBA" id="ARBA00022737"/>
    </source>
</evidence>
<comment type="similarity">
    <text evidence="2 13">Belongs to the glycosyl hydrolase 28 family.</text>
</comment>
<evidence type="ECO:0000256" key="1">
    <source>
        <dbReference type="ARBA" id="ARBA00004191"/>
    </source>
</evidence>
<name>A0A8T2Y3L8_POPDE</name>
<feature type="active site" evidence="12">
    <location>
        <position position="287"/>
    </location>
</feature>
<feature type="signal peptide" evidence="14">
    <location>
        <begin position="1"/>
        <end position="21"/>
    </location>
</feature>
<gene>
    <name evidence="15" type="ORF">H0E87_015050</name>
</gene>
<evidence type="ECO:0000256" key="10">
    <source>
        <dbReference type="ARBA" id="ARBA00023316"/>
    </source>
</evidence>
<evidence type="ECO:0000256" key="11">
    <source>
        <dbReference type="ARBA" id="ARBA00034074"/>
    </source>
</evidence>
<evidence type="ECO:0000256" key="2">
    <source>
        <dbReference type="ARBA" id="ARBA00008834"/>
    </source>
</evidence>
<keyword evidence="6 14" id="KW-0732">Signal</keyword>
<proteinExistence type="inferred from homology"/>
<evidence type="ECO:0000313" key="15">
    <source>
        <dbReference type="EMBL" id="KAH8499671.1"/>
    </source>
</evidence>
<evidence type="ECO:0000256" key="14">
    <source>
        <dbReference type="SAM" id="SignalP"/>
    </source>
</evidence>
<accession>A0A8T2Y3L8</accession>
<keyword evidence="16" id="KW-1185">Reference proteome</keyword>
<reference evidence="15" key="1">
    <citation type="journal article" date="2021" name="J. Hered.">
        <title>Genome Assembly of Salicaceae Populus deltoides (Eastern Cottonwood) I-69 Based on Nanopore Sequencing and Hi-C Technologies.</title>
        <authorList>
            <person name="Bai S."/>
            <person name="Wu H."/>
            <person name="Zhang J."/>
            <person name="Pan Z."/>
            <person name="Zhao W."/>
            <person name="Li Z."/>
            <person name="Tong C."/>
        </authorList>
    </citation>
    <scope>NUCLEOTIDE SEQUENCE</scope>
    <source>
        <tissue evidence="15">Leaf</tissue>
    </source>
</reference>
<keyword evidence="4" id="KW-0134">Cell wall</keyword>
<sequence length="477" mass="51875">MDKFFFISILGLLIVAHGVAGNMACDSIAMLEKLENFVIEEVDETGFSKVVPSWTSERGGKVLVNVDSFGAVGDGVSDDTQAFENAWNTACTTPKSVFLVPTGRHYMVNATRFKGPCADRLVIQIDGTIVAPDEPKNWDPNLPRLWLYFSKLNGVLFQGNGVIDGSGSKWWASSCKKNKSNPCRGAPTTRILQALTIDSSSAVKINGLTIQNSQQMHFVISHSDSVRVSDVLVSAPEDSPNTDGIHITGSTNVVLQDCKIGTGDDCVSIVNASSNIKMKRIFCGPGHGISIGSLGKDNSTGMVTKVVLDTAFLRETTNGLRIKTWQVILCMMMNWWSWLCPWGTLENVGMENVANPIIIDQFYCDSPKTCHNQTSAVEISEITYRNISGTTKSSKAMKFACSDTVPCSNIVLSNINLEKNDGTEETYCNSAQGFGYGVVHPSADCLSSHARNPNVIDQMKISELSETSTEDIIHTEL</sequence>
<keyword evidence="7" id="KW-0677">Repeat</keyword>
<dbReference type="EC" id="3.2.1.15" evidence="3"/>